<dbReference type="GeneID" id="31676914"/>
<sequence length="250" mass="27757">MKAVIITIGNEILKGRTVNTNFSDIGKILTYAGYDVIKGIIVPDNLEQIAGAFKEAASIADLIVSSGGLGPTYDDMTLKGFSMAFNLKMERNDNAMNMVLKKVHTLTPEREKMGMIPENSIPIENKAGTAPGIYENISGKVFIILPGVPREVEAIMKEVEQRIRIKDFHYVDRSIDLHDAKESLLAPLIAKLMKEYGDRAYIKTHPKLDNGKPWVEVEVSASGTDTDEVENFVSRILEIIEKEAGKNNYE</sequence>
<dbReference type="PANTHER" id="PTHR13939">
    <property type="entry name" value="NICOTINAMIDE-NUCLEOTIDE AMIDOHYDROLASE PNCC"/>
    <property type="match status" value="1"/>
</dbReference>
<keyword evidence="3" id="KW-1185">Reference proteome</keyword>
<dbReference type="AlphaFoldDB" id="A0A1V0N556"/>
<dbReference type="InterPro" id="IPR036425">
    <property type="entry name" value="MoaB/Mog-like_dom_sf"/>
</dbReference>
<evidence type="ECO:0000259" key="1">
    <source>
        <dbReference type="SMART" id="SM00852"/>
    </source>
</evidence>
<dbReference type="SUPFAM" id="SSF53218">
    <property type="entry name" value="Molybdenum cofactor biosynthesis proteins"/>
    <property type="match status" value="1"/>
</dbReference>
<proteinExistence type="predicted"/>
<dbReference type="CDD" id="cd00885">
    <property type="entry name" value="cinA"/>
    <property type="match status" value="1"/>
</dbReference>
<dbReference type="SMART" id="SM00852">
    <property type="entry name" value="MoCF_biosynth"/>
    <property type="match status" value="1"/>
</dbReference>
<dbReference type="STRING" id="74969.FAD_1422"/>
<evidence type="ECO:0000313" key="2">
    <source>
        <dbReference type="EMBL" id="ARD85280.1"/>
    </source>
</evidence>
<reference evidence="2 3" key="1">
    <citation type="submission" date="2011-10" db="EMBL/GenBank/DDBJ databases">
        <title>Metabolic and evolutionary patterns in the extreme acidophile Ferroplasma acidiphilum.</title>
        <authorList>
            <person name="Golyshina O.V."/>
            <person name="Kozyavkin S.A."/>
            <person name="Tatusov R.L."/>
            <person name="Slesarev A.I."/>
            <person name="Golyshin P.N."/>
        </authorList>
    </citation>
    <scope>NUCLEOTIDE SEQUENCE [LARGE SCALE GENOMIC DNA]</scope>
    <source>
        <strain evidence="3">Y</strain>
    </source>
</reference>
<dbReference type="InterPro" id="IPR050101">
    <property type="entry name" value="CinA"/>
</dbReference>
<dbReference type="EMBL" id="CP015363">
    <property type="protein sequence ID" value="ARD85280.1"/>
    <property type="molecule type" value="Genomic_DNA"/>
</dbReference>
<feature type="domain" description="MoaB/Mog" evidence="1">
    <location>
        <begin position="4"/>
        <end position="166"/>
    </location>
</feature>
<protein>
    <submittedName>
        <fullName evidence="2">Putative molybdopterin binding protein CinA</fullName>
    </submittedName>
</protein>
<dbReference type="PANTHER" id="PTHR13939:SF0">
    <property type="entry name" value="NMN AMIDOHYDROLASE-LIKE PROTEIN YFAY"/>
    <property type="match status" value="1"/>
</dbReference>
<name>A0A1V0N556_9ARCH</name>
<dbReference type="InterPro" id="IPR001453">
    <property type="entry name" value="MoaB/Mog_dom"/>
</dbReference>
<dbReference type="KEGG" id="fai:FAD_1422"/>
<dbReference type="Pfam" id="PF00994">
    <property type="entry name" value="MoCF_biosynth"/>
    <property type="match status" value="1"/>
</dbReference>
<dbReference type="RefSeq" id="WP_081142895.1">
    <property type="nucleotide sequence ID" value="NZ_CP015363.1"/>
</dbReference>
<gene>
    <name evidence="2" type="primary">cinA</name>
    <name evidence="2" type="ORF">FAD_1422</name>
</gene>
<dbReference type="Gene3D" id="3.40.980.10">
    <property type="entry name" value="MoaB/Mog-like domain"/>
    <property type="match status" value="1"/>
</dbReference>
<accession>A0A1V0N556</accession>
<evidence type="ECO:0000313" key="3">
    <source>
        <dbReference type="Proteomes" id="UP000192050"/>
    </source>
</evidence>
<dbReference type="OrthoDB" id="372037at2157"/>
<dbReference type="Proteomes" id="UP000192050">
    <property type="component" value="Chromosome"/>
</dbReference>
<organism evidence="2 3">
    <name type="scientific">Ferroplasma acidiphilum</name>
    <dbReference type="NCBI Taxonomy" id="74969"/>
    <lineage>
        <taxon>Archaea</taxon>
        <taxon>Methanobacteriati</taxon>
        <taxon>Thermoplasmatota</taxon>
        <taxon>Thermoplasmata</taxon>
        <taxon>Thermoplasmatales</taxon>
        <taxon>Ferroplasmaceae</taxon>
        <taxon>Ferroplasma</taxon>
    </lineage>
</organism>